<comment type="caution">
    <text evidence="3">The sequence shown here is derived from an EMBL/GenBank/DDBJ whole genome shotgun (WGS) entry which is preliminary data.</text>
</comment>
<organism evidence="3 4">
    <name type="scientific">Cryomyces minteri</name>
    <dbReference type="NCBI Taxonomy" id="331657"/>
    <lineage>
        <taxon>Eukaryota</taxon>
        <taxon>Fungi</taxon>
        <taxon>Dikarya</taxon>
        <taxon>Ascomycota</taxon>
        <taxon>Pezizomycotina</taxon>
        <taxon>Dothideomycetes</taxon>
        <taxon>Dothideomycetes incertae sedis</taxon>
        <taxon>Cryomyces</taxon>
    </lineage>
</organism>
<accession>A0A4U0XF06</accession>
<dbReference type="AlphaFoldDB" id="A0A4U0XF06"/>
<reference evidence="3 4" key="1">
    <citation type="submission" date="2017-03" db="EMBL/GenBank/DDBJ databases">
        <title>Genomes of endolithic fungi from Antarctica.</title>
        <authorList>
            <person name="Coleine C."/>
            <person name="Masonjones S."/>
            <person name="Stajich J.E."/>
        </authorList>
    </citation>
    <scope>NUCLEOTIDE SEQUENCE [LARGE SCALE GENOMIC DNA]</scope>
    <source>
        <strain evidence="3 4">CCFEE 5187</strain>
    </source>
</reference>
<feature type="transmembrane region" description="Helical" evidence="2">
    <location>
        <begin position="82"/>
        <end position="101"/>
    </location>
</feature>
<feature type="transmembrane region" description="Helical" evidence="2">
    <location>
        <begin position="20"/>
        <end position="41"/>
    </location>
</feature>
<evidence type="ECO:0000256" key="2">
    <source>
        <dbReference type="SAM" id="Phobius"/>
    </source>
</evidence>
<evidence type="ECO:0000256" key="1">
    <source>
        <dbReference type="SAM" id="MobiDB-lite"/>
    </source>
</evidence>
<keyword evidence="4" id="KW-1185">Reference proteome</keyword>
<evidence type="ECO:0000313" key="3">
    <source>
        <dbReference type="EMBL" id="TKA75422.1"/>
    </source>
</evidence>
<dbReference type="EMBL" id="NAJN01000293">
    <property type="protein sequence ID" value="TKA75422.1"/>
    <property type="molecule type" value="Genomic_DNA"/>
</dbReference>
<feature type="region of interest" description="Disordered" evidence="1">
    <location>
        <begin position="206"/>
        <end position="265"/>
    </location>
</feature>
<sequence>MSPPSNINGPWQKRVLIPFWTIQLIVLVALTVIDSLVVAYYGRDDGAPLPVGIPIVLALYGLFIALEIIEIVLFARRMLKPLFFLISNIMKTGFFLAVFIEDAVVTAYGNSEIQLIIVAAILLCFLGTLIYGAVIYHRARKAGNRGVYTATPATYDLENADATSLYSASFSPPHQHSTNTAYRGVQSGHQPANVSYEGAQTTEFYTPRPAHNPHTSYYTPADGAVPKMQQSQAAASRYYAPPGPHPSQKHPALQTQLDEMEGLGR</sequence>
<protein>
    <submittedName>
        <fullName evidence="3">Uncharacterized protein</fullName>
    </submittedName>
</protein>
<name>A0A4U0XF06_9PEZI</name>
<keyword evidence="2" id="KW-0472">Membrane</keyword>
<proteinExistence type="predicted"/>
<dbReference type="OrthoDB" id="5211263at2759"/>
<gene>
    <name evidence="3" type="ORF">B0A49_05035</name>
</gene>
<keyword evidence="2" id="KW-0812">Transmembrane</keyword>
<feature type="transmembrane region" description="Helical" evidence="2">
    <location>
        <begin position="53"/>
        <end position="75"/>
    </location>
</feature>
<keyword evidence="2" id="KW-1133">Transmembrane helix</keyword>
<dbReference type="Proteomes" id="UP000308768">
    <property type="component" value="Unassembled WGS sequence"/>
</dbReference>
<evidence type="ECO:0000313" key="4">
    <source>
        <dbReference type="Proteomes" id="UP000308768"/>
    </source>
</evidence>
<feature type="transmembrane region" description="Helical" evidence="2">
    <location>
        <begin position="113"/>
        <end position="136"/>
    </location>
</feature>